<proteinExistence type="predicted"/>
<dbReference type="PROSITE" id="PS50263">
    <property type="entry name" value="CN_HYDROLASE"/>
    <property type="match status" value="1"/>
</dbReference>
<accession>A0A0S8G602</accession>
<comment type="caution">
    <text evidence="3">The sequence shown here is derived from an EMBL/GenBank/DDBJ whole genome shotgun (WGS) entry which is preliminary data.</text>
</comment>
<reference evidence="3 4" key="1">
    <citation type="journal article" date="2015" name="Microbiome">
        <title>Genomic resolution of linkages in carbon, nitrogen, and sulfur cycling among widespread estuary sediment bacteria.</title>
        <authorList>
            <person name="Baker B.J."/>
            <person name="Lazar C.S."/>
            <person name="Teske A.P."/>
            <person name="Dick G.J."/>
        </authorList>
    </citation>
    <scope>NUCLEOTIDE SEQUENCE [LARGE SCALE GENOMIC DNA]</scope>
    <source>
        <strain evidence="3">SM23_60</strain>
    </source>
</reference>
<dbReference type="EMBL" id="LJUO01000191">
    <property type="protein sequence ID" value="KPK67970.1"/>
    <property type="molecule type" value="Genomic_DNA"/>
</dbReference>
<dbReference type="Gene3D" id="3.60.110.10">
    <property type="entry name" value="Carbon-nitrogen hydrolase"/>
    <property type="match status" value="1"/>
</dbReference>
<evidence type="ECO:0000313" key="3">
    <source>
        <dbReference type="EMBL" id="KPK67970.1"/>
    </source>
</evidence>
<dbReference type="PANTHER" id="PTHR43674">
    <property type="entry name" value="NITRILASE C965.09-RELATED"/>
    <property type="match status" value="1"/>
</dbReference>
<organism evidence="3 4">
    <name type="scientific">candidate division WOR_3 bacterium SM23_60</name>
    <dbReference type="NCBI Taxonomy" id="1703780"/>
    <lineage>
        <taxon>Bacteria</taxon>
        <taxon>Bacteria division WOR-3</taxon>
    </lineage>
</organism>
<sequence>MKIGFVQFDPVFGKKEHNFRTVEALLKGCSADVIVFPELFATGYTYLNKEELTTCAEQRNRGETHDFVLALAQKRNCCFAYGFAEQDGYHLYNAMAFMSPRGLVSVYRKAHLYCEEKLFFEPGSTGFTVFDYKHTTFGMLICFDWIYPEAMRTLAIKGAQVMLHAANLVMPYCPAAMVTRALENHVFVVTANRIGTERRGDIEHTFIGKSQVINPKGKILLKADTEACTKIVDIDPREALDKKITERNDLLRDRRVDLYFK</sequence>
<keyword evidence="1" id="KW-0378">Hydrolase</keyword>
<dbReference type="Proteomes" id="UP000051096">
    <property type="component" value="Unassembled WGS sequence"/>
</dbReference>
<dbReference type="GO" id="GO:0016811">
    <property type="term" value="F:hydrolase activity, acting on carbon-nitrogen (but not peptide) bonds, in linear amides"/>
    <property type="evidence" value="ECO:0007669"/>
    <property type="project" value="TreeGrafter"/>
</dbReference>
<evidence type="ECO:0000256" key="1">
    <source>
        <dbReference type="ARBA" id="ARBA00022801"/>
    </source>
</evidence>
<evidence type="ECO:0000259" key="2">
    <source>
        <dbReference type="PROSITE" id="PS50263"/>
    </source>
</evidence>
<dbReference type="InterPro" id="IPR050345">
    <property type="entry name" value="Aliph_Amidase/BUP"/>
</dbReference>
<dbReference type="PANTHER" id="PTHR43674:SF2">
    <property type="entry name" value="BETA-UREIDOPROPIONASE"/>
    <property type="match status" value="1"/>
</dbReference>
<dbReference type="AlphaFoldDB" id="A0A0S8G602"/>
<dbReference type="SUPFAM" id="SSF56317">
    <property type="entry name" value="Carbon-nitrogen hydrolase"/>
    <property type="match status" value="1"/>
</dbReference>
<feature type="domain" description="CN hydrolase" evidence="2">
    <location>
        <begin position="1"/>
        <end position="236"/>
    </location>
</feature>
<gene>
    <name evidence="3" type="ORF">AMJ87_12590</name>
</gene>
<name>A0A0S8G602_UNCW3</name>
<dbReference type="InterPro" id="IPR036526">
    <property type="entry name" value="C-N_Hydrolase_sf"/>
</dbReference>
<dbReference type="InterPro" id="IPR003010">
    <property type="entry name" value="C-N_Hydrolase"/>
</dbReference>
<evidence type="ECO:0000313" key="4">
    <source>
        <dbReference type="Proteomes" id="UP000051096"/>
    </source>
</evidence>
<dbReference type="Pfam" id="PF00795">
    <property type="entry name" value="CN_hydrolase"/>
    <property type="match status" value="1"/>
</dbReference>
<protein>
    <recommendedName>
        <fullName evidence="2">CN hydrolase domain-containing protein</fullName>
    </recommendedName>
</protein>